<protein>
    <recommendedName>
        <fullName evidence="1">Reverse transcriptase Ty1/copia-type domain-containing protein</fullName>
    </recommendedName>
</protein>
<dbReference type="InterPro" id="IPR013103">
    <property type="entry name" value="RVT_2"/>
</dbReference>
<accession>B4FZ33</accession>
<dbReference type="AlphaFoldDB" id="B4FZ33"/>
<dbReference type="PANTHER" id="PTHR11439">
    <property type="entry name" value="GAG-POL-RELATED RETROTRANSPOSON"/>
    <property type="match status" value="1"/>
</dbReference>
<dbReference type="Pfam" id="PF07727">
    <property type="entry name" value="RVT_2"/>
    <property type="match status" value="1"/>
</dbReference>
<evidence type="ECO:0000259" key="1">
    <source>
        <dbReference type="Pfam" id="PF07727"/>
    </source>
</evidence>
<dbReference type="CDD" id="cd09272">
    <property type="entry name" value="RNase_HI_RT_Ty1"/>
    <property type="match status" value="1"/>
</dbReference>
<dbReference type="InterPro" id="IPR043502">
    <property type="entry name" value="DNA/RNA_pol_sf"/>
</dbReference>
<sequence>MNLHVTTQPAISPIPYSYRTALTDPHWYNAMLEEFQALMTNNTWSLVPKPAGANVVSGKWIFRHKLHSDGSLARYKARWVVRGCSQQEGIDYGETFSPVIKPGTIRSVLSIATSFSWPIHQLDVKNAFLHGTLSETVYSQQPSDFVDPSLPHHVCKLHKSLYGLKQAPRTWFLRFTTFLSSIGFTQSKCDPSLFILKTPSTTAYLLLYVDDIILTANTSHLLSHIISQLCSEFSMSDLGPLRHFLGIEVTPSDTGLVLSQKQYALDILARANMTHCNPCHTPVDTNSKPASTDGCLLSQPTVYRSLAGALQYLTLTRPDISYAVQQVCLFMHAPRDTHMSLLKRILRYVRGTLDYGLHIYRSSSLDLLAYSDADWAGCPDTRRSTSGYCVFLGANLVAWSSKRQHTVSRSSAEAEYRGVANAVAEICWLRQLLTELCHPPRRAAVVFCDNVSTMYLASNPVQHQRTKHVEIDLHFVRERVSLGEVKVIHVPSSLQFADIFTKGLSSSLFKEFRSNLQIKPATDSTG</sequence>
<evidence type="ECO:0000313" key="2">
    <source>
        <dbReference type="EMBL" id="ACF87376.2"/>
    </source>
</evidence>
<reference evidence="2" key="1">
    <citation type="journal article" date="2009" name="PLoS Genet.">
        <title>Sequencing, mapping, and analysis of 27,455 maize full-length cDNAs.</title>
        <authorList>
            <person name="Soderlund C."/>
            <person name="Descour A."/>
            <person name="Kudrna D."/>
            <person name="Bomhoff M."/>
            <person name="Boyd L."/>
            <person name="Currie J."/>
            <person name="Angelova A."/>
            <person name="Collura K."/>
            <person name="Wissotski M."/>
            <person name="Ashley E."/>
            <person name="Morrow D."/>
            <person name="Fernandes J."/>
            <person name="Walbot V."/>
            <person name="Yu Y."/>
        </authorList>
    </citation>
    <scope>NUCLEOTIDE SEQUENCE</scope>
    <source>
        <strain evidence="2">B73</strain>
    </source>
</reference>
<feature type="domain" description="Reverse transcriptase Ty1/copia-type" evidence="1">
    <location>
        <begin position="41"/>
        <end position="283"/>
    </location>
</feature>
<name>B4FZ33_MAIZE</name>
<dbReference type="PANTHER" id="PTHR11439:SF524">
    <property type="entry name" value="RNA-DIRECTED DNA POLYMERASE, PROTEIN KINASE RLK-PELLE-DLSV FAMILY"/>
    <property type="match status" value="1"/>
</dbReference>
<organism evidence="2">
    <name type="scientific">Zea mays</name>
    <name type="common">Maize</name>
    <dbReference type="NCBI Taxonomy" id="4577"/>
    <lineage>
        <taxon>Eukaryota</taxon>
        <taxon>Viridiplantae</taxon>
        <taxon>Streptophyta</taxon>
        <taxon>Embryophyta</taxon>
        <taxon>Tracheophyta</taxon>
        <taxon>Spermatophyta</taxon>
        <taxon>Magnoliopsida</taxon>
        <taxon>Liliopsida</taxon>
        <taxon>Poales</taxon>
        <taxon>Poaceae</taxon>
        <taxon>PACMAD clade</taxon>
        <taxon>Panicoideae</taxon>
        <taxon>Andropogonodae</taxon>
        <taxon>Andropogoneae</taxon>
        <taxon>Tripsacinae</taxon>
        <taxon>Zea</taxon>
    </lineage>
</organism>
<dbReference type="SUPFAM" id="SSF56672">
    <property type="entry name" value="DNA/RNA polymerases"/>
    <property type="match status" value="1"/>
</dbReference>
<proteinExistence type="evidence at transcript level"/>
<dbReference type="EMBL" id="BT042371">
    <property type="protein sequence ID" value="ACF87376.2"/>
    <property type="molecule type" value="mRNA"/>
</dbReference>